<proteinExistence type="predicted"/>
<evidence type="ECO:0000313" key="1">
    <source>
        <dbReference type="EMBL" id="HFM98142.1"/>
    </source>
</evidence>
<sequence length="222" mass="24848">MTAKTQDLPSKNTQLADRSTRLLLALWGSEEAEVLKGKLTDRLKRKGEKSSDYKDIFEQLKSKEAIKIVDGKVAISNKGIELLGQHLKTADLVIDGTIVGAWVAKALCKWVQHSDVAASTPTKNGKVANGAIASYEEFKPVALETFDRLNQDYNMGDMVPIYRIRREIGDLVSRSQFNEWLFEMQSESLLQLLEESVEDSAPDKIEDSVTTKLGMSNRLCQR</sequence>
<gene>
    <name evidence="1" type="ORF">ENR64_10385</name>
</gene>
<accession>A0A7C3KFN7</accession>
<comment type="caution">
    <text evidence="1">The sequence shown here is derived from an EMBL/GenBank/DDBJ whole genome shotgun (WGS) entry which is preliminary data.</text>
</comment>
<name>A0A7C3KFN7_9CYAN</name>
<dbReference type="AlphaFoldDB" id="A0A7C3KFN7"/>
<reference evidence="1" key="1">
    <citation type="journal article" date="2020" name="mSystems">
        <title>Genome- and Community-Level Interaction Insights into Carbon Utilization and Element Cycling Functions of Hydrothermarchaeota in Hydrothermal Sediment.</title>
        <authorList>
            <person name="Zhou Z."/>
            <person name="Liu Y."/>
            <person name="Xu W."/>
            <person name="Pan J."/>
            <person name="Luo Z.H."/>
            <person name="Li M."/>
        </authorList>
    </citation>
    <scope>NUCLEOTIDE SEQUENCE [LARGE SCALE GENOMIC DNA]</scope>
    <source>
        <strain evidence="1">SpSt-418</strain>
    </source>
</reference>
<dbReference type="EMBL" id="DSRU01000154">
    <property type="protein sequence ID" value="HFM98142.1"/>
    <property type="molecule type" value="Genomic_DNA"/>
</dbReference>
<organism evidence="1">
    <name type="scientific">Oscillatoriales cyanobacterium SpSt-418</name>
    <dbReference type="NCBI Taxonomy" id="2282169"/>
    <lineage>
        <taxon>Bacteria</taxon>
        <taxon>Bacillati</taxon>
        <taxon>Cyanobacteriota</taxon>
        <taxon>Cyanophyceae</taxon>
        <taxon>Oscillatoriophycideae</taxon>
        <taxon>Oscillatoriales</taxon>
    </lineage>
</organism>
<protein>
    <submittedName>
        <fullName evidence="1">Uncharacterized protein</fullName>
    </submittedName>
</protein>